<protein>
    <submittedName>
        <fullName evidence="2">Uncharacterized protein</fullName>
    </submittedName>
</protein>
<gene>
    <name evidence="2" type="ORF">BWGO95_01804</name>
</gene>
<dbReference type="AlphaFoldDB" id="A0A1G4EIN2"/>
<evidence type="ECO:0000313" key="2">
    <source>
        <dbReference type="EMBL" id="SCB67678.1"/>
    </source>
</evidence>
<keyword evidence="1" id="KW-0812">Transmembrane</keyword>
<feature type="transmembrane region" description="Helical" evidence="1">
    <location>
        <begin position="35"/>
        <end position="54"/>
    </location>
</feature>
<organism evidence="2 3">
    <name type="scientific">Bacillus mycoides</name>
    <dbReference type="NCBI Taxonomy" id="1405"/>
    <lineage>
        <taxon>Bacteria</taxon>
        <taxon>Bacillati</taxon>
        <taxon>Bacillota</taxon>
        <taxon>Bacilli</taxon>
        <taxon>Bacillales</taxon>
        <taxon>Bacillaceae</taxon>
        <taxon>Bacillus</taxon>
        <taxon>Bacillus cereus group</taxon>
    </lineage>
</organism>
<evidence type="ECO:0000256" key="1">
    <source>
        <dbReference type="SAM" id="Phobius"/>
    </source>
</evidence>
<accession>A0A1G4EIN2</accession>
<name>A0A1G4EIN2_BACMY</name>
<proteinExistence type="predicted"/>
<dbReference type="EMBL" id="FMAK01000027">
    <property type="protein sequence ID" value="SCB67678.1"/>
    <property type="molecule type" value="Genomic_DNA"/>
</dbReference>
<sequence length="62" mass="7185">MKKIIGLIVSLFLLFSTYAPTFTEAAEALNKVGWVRKIESLLVMSRAFFITFLYRKSFIYSL</sequence>
<keyword evidence="1" id="KW-0472">Membrane</keyword>
<keyword evidence="1" id="KW-1133">Transmembrane helix</keyword>
<dbReference type="Proteomes" id="UP000195696">
    <property type="component" value="Unassembled WGS sequence"/>
</dbReference>
<reference evidence="2 3" key="1">
    <citation type="submission" date="2016-08" db="EMBL/GenBank/DDBJ databases">
        <authorList>
            <person name="Seilhamer J.J."/>
        </authorList>
    </citation>
    <scope>NUCLEOTIDE SEQUENCE [LARGE SCALE GENOMIC DNA]</scope>
    <source>
        <strain evidence="2 3">SDA_GO95</strain>
    </source>
</reference>
<dbReference type="RefSeq" id="WP_016105469.1">
    <property type="nucleotide sequence ID" value="NZ_FMAK01000027.1"/>
</dbReference>
<evidence type="ECO:0000313" key="3">
    <source>
        <dbReference type="Proteomes" id="UP000195696"/>
    </source>
</evidence>